<dbReference type="AlphaFoldDB" id="A0A7S6WRE2"/>
<dbReference type="EMBL" id="CP061839">
    <property type="protein sequence ID" value="QOW61915.1"/>
    <property type="molecule type" value="Genomic_DNA"/>
</dbReference>
<gene>
    <name evidence="1" type="ORF">IFE08_06075</name>
</gene>
<sequence length="240" mass="29397">MIKKLFFAFILFYPIFVYGQNYMEFYDLKECSYIPVKIKSSGWLEHSYLKKEEFTECYISIFEDLTGIESIRYYPRQNFIGVKEKEHGKIELYNQEFYFNGWDIFLESQIFYLVQYNEKKYLVLVGDVAAYNAYKYFIFDITDLTRIQFYELENEFYNKKIDSTIFGIFRGQLCFFSAQRVYQWNGDYFICPYIIKDGELREFVDSDETEFRVYFSYITKPDFKFKIIRCTFNRKYDEDV</sequence>
<evidence type="ECO:0000313" key="2">
    <source>
        <dbReference type="Proteomes" id="UP000593915"/>
    </source>
</evidence>
<name>A0A7S6WRE2_9SPIR</name>
<dbReference type="Proteomes" id="UP000593915">
    <property type="component" value="Chromosome"/>
</dbReference>
<reference evidence="1 2" key="1">
    <citation type="submission" date="2020-09" db="EMBL/GenBank/DDBJ databases">
        <title>Characterization of Treponema spp. from bovine digital dermatitis in Korea.</title>
        <authorList>
            <person name="Espiritu H.M."/>
            <person name="Cho Y.I."/>
            <person name="Mamuad L."/>
        </authorList>
    </citation>
    <scope>NUCLEOTIDE SEQUENCE [LARGE SCALE GENOMIC DNA]</scope>
    <source>
        <strain evidence="1 2">KS1</strain>
    </source>
</reference>
<evidence type="ECO:0000313" key="1">
    <source>
        <dbReference type="EMBL" id="QOW61915.1"/>
    </source>
</evidence>
<dbReference type="RefSeq" id="WP_024467366.1">
    <property type="nucleotide sequence ID" value="NZ_CP061839.1"/>
</dbReference>
<protein>
    <submittedName>
        <fullName evidence="1">Uncharacterized protein</fullName>
    </submittedName>
</protein>
<accession>A0A7S6WRE2</accession>
<organism evidence="1 2">
    <name type="scientific">Treponema pedis</name>
    <dbReference type="NCBI Taxonomy" id="409322"/>
    <lineage>
        <taxon>Bacteria</taxon>
        <taxon>Pseudomonadati</taxon>
        <taxon>Spirochaetota</taxon>
        <taxon>Spirochaetia</taxon>
        <taxon>Spirochaetales</taxon>
        <taxon>Treponemataceae</taxon>
        <taxon>Treponema</taxon>
    </lineage>
</organism>
<proteinExistence type="predicted"/>